<dbReference type="Gene3D" id="1.10.10.60">
    <property type="entry name" value="Homeodomain-like"/>
    <property type="match status" value="1"/>
</dbReference>
<proteinExistence type="predicted"/>
<reference evidence="2 3" key="1">
    <citation type="submission" date="2016-10" db="EMBL/GenBank/DDBJ databases">
        <authorList>
            <person name="Varghese N."/>
            <person name="Submissions S."/>
        </authorList>
    </citation>
    <scope>NUCLEOTIDE SEQUENCE [LARGE SCALE GENOMIC DNA]</scope>
    <source>
        <strain evidence="2 3">ATCC 49954</strain>
    </source>
</reference>
<dbReference type="RefSeq" id="WP_003719489.1">
    <property type="nucleotide sequence ID" value="NZ_FNMX01000019.1"/>
</dbReference>
<name>A0AAX2DT93_LISIV</name>
<dbReference type="AlphaFoldDB" id="A0AAX2DT93"/>
<sequence>MEKYKLAEQDYNRGMKYKDIAEKYNVTLNTVKSWKKRHGWYRDRGAPELKGVHTKERGGASNGNKHAVGNKGGAAPRNNQNALKHGLYSKYMPDETLEIMNSMEEMSAPDIIWNQIQIHYAAIIRAQKIMWVENAEDETKVQTQVGFGENGSDKYEYQFAWDKQANFLNAQSRAMSTLSGLIKQFIAIADEQDERKAKLNQIIASTENIHARTALIKGAEKDTSLLNALIDVANGGDGSGSISIQSKTTTDDTTTD</sequence>
<evidence type="ECO:0000313" key="3">
    <source>
        <dbReference type="Proteomes" id="UP000183610"/>
    </source>
</evidence>
<evidence type="ECO:0000313" key="2">
    <source>
        <dbReference type="EMBL" id="SDX37599.1"/>
    </source>
</evidence>
<protein>
    <submittedName>
        <fullName evidence="2">Uncharacterized protein YjcR</fullName>
    </submittedName>
</protein>
<gene>
    <name evidence="2" type="ORF">SAMN05421782_11917</name>
</gene>
<comment type="caution">
    <text evidence="2">The sequence shown here is derived from an EMBL/GenBank/DDBJ whole genome shotgun (WGS) entry which is preliminary data.</text>
</comment>
<dbReference type="EMBL" id="FNMX01000019">
    <property type="protein sequence ID" value="SDX37599.1"/>
    <property type="molecule type" value="Genomic_DNA"/>
</dbReference>
<dbReference type="NCBIfam" id="NF040601">
    <property type="entry name" value="TerS_not_xtmA"/>
    <property type="match status" value="1"/>
</dbReference>
<evidence type="ECO:0000256" key="1">
    <source>
        <dbReference type="SAM" id="MobiDB-lite"/>
    </source>
</evidence>
<feature type="region of interest" description="Disordered" evidence="1">
    <location>
        <begin position="52"/>
        <end position="79"/>
    </location>
</feature>
<organism evidence="2 3">
    <name type="scientific">Listeria ivanovii</name>
    <dbReference type="NCBI Taxonomy" id="1638"/>
    <lineage>
        <taxon>Bacteria</taxon>
        <taxon>Bacillati</taxon>
        <taxon>Bacillota</taxon>
        <taxon>Bacilli</taxon>
        <taxon>Bacillales</taxon>
        <taxon>Listeriaceae</taxon>
        <taxon>Listeria</taxon>
    </lineage>
</organism>
<dbReference type="Proteomes" id="UP000183610">
    <property type="component" value="Unassembled WGS sequence"/>
</dbReference>
<accession>A0AAX2DT93</accession>